<dbReference type="EMBL" id="DVIQ01000025">
    <property type="protein sequence ID" value="HIS30941.1"/>
    <property type="molecule type" value="Genomic_DNA"/>
</dbReference>
<dbReference type="Proteomes" id="UP000823935">
    <property type="component" value="Unassembled WGS sequence"/>
</dbReference>
<dbReference type="PANTHER" id="PTHR34385">
    <property type="entry name" value="D-ALANYL-D-ALANINE CARBOXYPEPTIDASE"/>
    <property type="match status" value="1"/>
</dbReference>
<dbReference type="SUPFAM" id="SSF55166">
    <property type="entry name" value="Hedgehog/DD-peptidase"/>
    <property type="match status" value="1"/>
</dbReference>
<dbReference type="Gene3D" id="3.30.1380.10">
    <property type="match status" value="1"/>
</dbReference>
<evidence type="ECO:0000259" key="2">
    <source>
        <dbReference type="Pfam" id="PF02557"/>
    </source>
</evidence>
<proteinExistence type="predicted"/>
<name>A0A9D1ESI6_9FIRM</name>
<dbReference type="GO" id="GO:0008233">
    <property type="term" value="F:peptidase activity"/>
    <property type="evidence" value="ECO:0007669"/>
    <property type="project" value="InterPro"/>
</dbReference>
<dbReference type="AlphaFoldDB" id="A0A9D1ESI6"/>
<dbReference type="InterPro" id="IPR003709">
    <property type="entry name" value="VanY-like_core_dom"/>
</dbReference>
<gene>
    <name evidence="3" type="ORF">IAB44_05240</name>
</gene>
<sequence length="255" mass="29613">MKLILIGSLFLTGAVITGGTAAYRDLSRKVENISENRNIEETDRKKRAGDEQTERNEGDGDSEGTQREDSEWNLILVNPWNPISAYYTVELVELQNGQAIDERAYPELQDMMDAMRAEGLSPLICSSYRSAAKQQSLYKNRVYRFLQEGYSQAESESEAKKWVAFPGTSEHQTGLAVDIVSMDYQMLDENQENTREQQWLMENSYKYGWILRYPNEKSAITGIYYEPWHYRYVGKKAAEEIYRRGLCLEEYLEER</sequence>
<reference evidence="3" key="2">
    <citation type="journal article" date="2021" name="PeerJ">
        <title>Extensive microbial diversity within the chicken gut microbiome revealed by metagenomics and culture.</title>
        <authorList>
            <person name="Gilroy R."/>
            <person name="Ravi A."/>
            <person name="Getino M."/>
            <person name="Pursley I."/>
            <person name="Horton D.L."/>
            <person name="Alikhan N.F."/>
            <person name="Baker D."/>
            <person name="Gharbi K."/>
            <person name="Hall N."/>
            <person name="Watson M."/>
            <person name="Adriaenssens E.M."/>
            <person name="Foster-Nyarko E."/>
            <person name="Jarju S."/>
            <person name="Secka A."/>
            <person name="Antonio M."/>
            <person name="Oren A."/>
            <person name="Chaudhuri R.R."/>
            <person name="La Ragione R."/>
            <person name="Hildebrand F."/>
            <person name="Pallen M.J."/>
        </authorList>
    </citation>
    <scope>NUCLEOTIDE SEQUENCE</scope>
    <source>
        <strain evidence="3">CHK190-19873</strain>
    </source>
</reference>
<organism evidence="3 4">
    <name type="scientific">Candidatus Limivivens intestinipullorum</name>
    <dbReference type="NCBI Taxonomy" id="2840858"/>
    <lineage>
        <taxon>Bacteria</taxon>
        <taxon>Bacillati</taxon>
        <taxon>Bacillota</taxon>
        <taxon>Clostridia</taxon>
        <taxon>Lachnospirales</taxon>
        <taxon>Lachnospiraceae</taxon>
        <taxon>Lachnospiraceae incertae sedis</taxon>
        <taxon>Candidatus Limivivens</taxon>
    </lineage>
</organism>
<evidence type="ECO:0000256" key="1">
    <source>
        <dbReference type="SAM" id="MobiDB-lite"/>
    </source>
</evidence>
<dbReference type="PANTHER" id="PTHR34385:SF1">
    <property type="entry name" value="PEPTIDOGLYCAN L-ALANYL-D-GLUTAMATE ENDOPEPTIDASE CWLK"/>
    <property type="match status" value="1"/>
</dbReference>
<protein>
    <submittedName>
        <fullName evidence="3">M15 family metallopeptidase</fullName>
    </submittedName>
</protein>
<evidence type="ECO:0000313" key="3">
    <source>
        <dbReference type="EMBL" id="HIS30941.1"/>
    </source>
</evidence>
<feature type="region of interest" description="Disordered" evidence="1">
    <location>
        <begin position="40"/>
        <end position="68"/>
    </location>
</feature>
<comment type="caution">
    <text evidence="3">The sequence shown here is derived from an EMBL/GenBank/DDBJ whole genome shotgun (WGS) entry which is preliminary data.</text>
</comment>
<reference evidence="3" key="1">
    <citation type="submission" date="2020-10" db="EMBL/GenBank/DDBJ databases">
        <authorList>
            <person name="Gilroy R."/>
        </authorList>
    </citation>
    <scope>NUCLEOTIDE SEQUENCE</scope>
    <source>
        <strain evidence="3">CHK190-19873</strain>
    </source>
</reference>
<feature type="domain" description="D-alanyl-D-alanine carboxypeptidase-like core" evidence="2">
    <location>
        <begin position="99"/>
        <end position="235"/>
    </location>
</feature>
<dbReference type="Pfam" id="PF02557">
    <property type="entry name" value="VanY"/>
    <property type="match status" value="1"/>
</dbReference>
<dbReference type="InterPro" id="IPR052179">
    <property type="entry name" value="DD-CPase-like"/>
</dbReference>
<dbReference type="InterPro" id="IPR009045">
    <property type="entry name" value="Zn_M74/Hedgehog-like"/>
</dbReference>
<dbReference type="CDD" id="cd14852">
    <property type="entry name" value="LD-carboxypeptidase"/>
    <property type="match status" value="1"/>
</dbReference>
<evidence type="ECO:0000313" key="4">
    <source>
        <dbReference type="Proteomes" id="UP000823935"/>
    </source>
</evidence>
<accession>A0A9D1ESI6</accession>
<dbReference type="InterPro" id="IPR058193">
    <property type="entry name" value="VanY/YodJ_core_dom"/>
</dbReference>
<dbReference type="GO" id="GO:0006508">
    <property type="term" value="P:proteolysis"/>
    <property type="evidence" value="ECO:0007669"/>
    <property type="project" value="InterPro"/>
</dbReference>